<dbReference type="InterPro" id="IPR029063">
    <property type="entry name" value="SAM-dependent_MTases_sf"/>
</dbReference>
<comment type="function">
    <text evidence="6">Specifically methylates the N7 position of a guanine in 16S rRNA.</text>
</comment>
<accession>A0A1M5XH12</accession>
<dbReference type="Gene3D" id="3.40.50.150">
    <property type="entry name" value="Vaccinia Virus protein VP39"/>
    <property type="match status" value="1"/>
</dbReference>
<reference evidence="7 8" key="1">
    <citation type="submission" date="2016-11" db="EMBL/GenBank/DDBJ databases">
        <authorList>
            <person name="Jaros S."/>
            <person name="Januszkiewicz K."/>
            <person name="Wedrychowicz H."/>
        </authorList>
    </citation>
    <scope>NUCLEOTIDE SEQUENCE [LARGE SCALE GENOMIC DNA]</scope>
    <source>
        <strain evidence="7 8">DSM 8605</strain>
    </source>
</reference>
<dbReference type="HAMAP" id="MF_00074">
    <property type="entry name" value="16SrRNA_methyltr_G"/>
    <property type="match status" value="1"/>
</dbReference>
<dbReference type="STRING" id="1121316.SAMN02745207_03648"/>
<dbReference type="GO" id="GO:0070043">
    <property type="term" value="F:rRNA (guanine-N7-)-methyltransferase activity"/>
    <property type="evidence" value="ECO:0007669"/>
    <property type="project" value="UniProtKB-UniRule"/>
</dbReference>
<proteinExistence type="inferred from homology"/>
<dbReference type="GO" id="GO:0005829">
    <property type="term" value="C:cytosol"/>
    <property type="evidence" value="ECO:0007669"/>
    <property type="project" value="TreeGrafter"/>
</dbReference>
<dbReference type="AlphaFoldDB" id="A0A1M5XH12"/>
<dbReference type="CDD" id="cd02440">
    <property type="entry name" value="AdoMet_MTases"/>
    <property type="match status" value="1"/>
</dbReference>
<dbReference type="InterPro" id="IPR003682">
    <property type="entry name" value="rRNA_ssu_MeTfrase_G"/>
</dbReference>
<feature type="binding site" evidence="6">
    <location>
        <position position="152"/>
    </location>
    <ligand>
        <name>S-adenosyl-L-methionine</name>
        <dbReference type="ChEBI" id="CHEBI:59789"/>
    </ligand>
</feature>
<evidence type="ECO:0000313" key="7">
    <source>
        <dbReference type="EMBL" id="SHH99049.1"/>
    </source>
</evidence>
<organism evidence="7 8">
    <name type="scientific">Clostridium grantii DSM 8605</name>
    <dbReference type="NCBI Taxonomy" id="1121316"/>
    <lineage>
        <taxon>Bacteria</taxon>
        <taxon>Bacillati</taxon>
        <taxon>Bacillota</taxon>
        <taxon>Clostridia</taxon>
        <taxon>Eubacteriales</taxon>
        <taxon>Clostridiaceae</taxon>
        <taxon>Clostridium</taxon>
    </lineage>
</organism>
<dbReference type="PIRSF" id="PIRSF003078">
    <property type="entry name" value="GidB"/>
    <property type="match status" value="1"/>
</dbReference>
<dbReference type="Pfam" id="PF02527">
    <property type="entry name" value="GidB"/>
    <property type="match status" value="1"/>
</dbReference>
<keyword evidence="4 6" id="KW-0808">Transferase</keyword>
<dbReference type="PANTHER" id="PTHR31760:SF0">
    <property type="entry name" value="S-ADENOSYL-L-METHIONINE-DEPENDENT METHYLTRANSFERASES SUPERFAMILY PROTEIN"/>
    <property type="match status" value="1"/>
</dbReference>
<feature type="binding site" evidence="6">
    <location>
        <position position="82"/>
    </location>
    <ligand>
        <name>S-adenosyl-L-methionine</name>
        <dbReference type="ChEBI" id="CHEBI:59789"/>
    </ligand>
</feature>
<dbReference type="EMBL" id="FQXM01000029">
    <property type="protein sequence ID" value="SHH99049.1"/>
    <property type="molecule type" value="Genomic_DNA"/>
</dbReference>
<dbReference type="EC" id="2.1.1.-" evidence="6"/>
<keyword evidence="1 6" id="KW-0963">Cytoplasm</keyword>
<protein>
    <recommendedName>
        <fullName evidence="6">Ribosomal RNA small subunit methyltransferase G</fullName>
        <ecNumber evidence="6">2.1.1.-</ecNumber>
    </recommendedName>
    <alternativeName>
        <fullName evidence="6">16S rRNA 7-methylguanosine methyltransferase</fullName>
        <shortName evidence="6">16S rRNA m7G methyltransferase</shortName>
    </alternativeName>
</protein>
<comment type="similarity">
    <text evidence="6">Belongs to the methyltransferase superfamily. RNA methyltransferase RsmG family.</text>
</comment>
<name>A0A1M5XH12_9CLOT</name>
<dbReference type="Proteomes" id="UP000184447">
    <property type="component" value="Unassembled WGS sequence"/>
</dbReference>
<keyword evidence="2 6" id="KW-0698">rRNA processing</keyword>
<dbReference type="NCBIfam" id="TIGR00138">
    <property type="entry name" value="rsmG_gidB"/>
    <property type="match status" value="1"/>
</dbReference>
<evidence type="ECO:0000313" key="8">
    <source>
        <dbReference type="Proteomes" id="UP000184447"/>
    </source>
</evidence>
<evidence type="ECO:0000256" key="6">
    <source>
        <dbReference type="HAMAP-Rule" id="MF_00074"/>
    </source>
</evidence>
<gene>
    <name evidence="6" type="primary">rsmG</name>
    <name evidence="7" type="ORF">SAMN02745207_03648</name>
</gene>
<evidence type="ECO:0000256" key="4">
    <source>
        <dbReference type="ARBA" id="ARBA00022679"/>
    </source>
</evidence>
<sequence length="243" mass="27770">MEYNIINYNVLKEACNDIGVEFTDEIFEKFDLYKDLLKEWNEKVNLTAILDDEEIFKKHFVDSIKIFNFKPLMEAKTLIDIGTGGGFPGIPIKIIKSDIKVTLLDSLNKRITVLNDVVSKLKLKDVELVHGRAEEYLNEKKLRDSFDIVTSRAVANLTTLCELCIPYVKVGGYFVSLKGPNAEEELDQSRNAIGTLGGKFVKIIPIKIEDSELHHNLVIIKKVKESEKKYPRKWKQITGKPIK</sequence>
<feature type="binding site" evidence="6">
    <location>
        <position position="87"/>
    </location>
    <ligand>
        <name>S-adenosyl-L-methionine</name>
        <dbReference type="ChEBI" id="CHEBI:59789"/>
    </ligand>
</feature>
<evidence type="ECO:0000256" key="2">
    <source>
        <dbReference type="ARBA" id="ARBA00022552"/>
    </source>
</evidence>
<keyword evidence="5 6" id="KW-0949">S-adenosyl-L-methionine</keyword>
<feature type="binding site" evidence="6">
    <location>
        <begin position="133"/>
        <end position="134"/>
    </location>
    <ligand>
        <name>S-adenosyl-L-methionine</name>
        <dbReference type="ChEBI" id="CHEBI:59789"/>
    </ligand>
</feature>
<dbReference type="FunFam" id="3.40.50.150:FF:000041">
    <property type="entry name" value="Ribosomal RNA small subunit methyltransferase G"/>
    <property type="match status" value="1"/>
</dbReference>
<dbReference type="PANTHER" id="PTHR31760">
    <property type="entry name" value="S-ADENOSYL-L-METHIONINE-DEPENDENT METHYLTRANSFERASES SUPERFAMILY PROTEIN"/>
    <property type="match status" value="1"/>
</dbReference>
<comment type="subcellular location">
    <subcellularLocation>
        <location evidence="6">Cytoplasm</location>
    </subcellularLocation>
</comment>
<keyword evidence="8" id="KW-1185">Reference proteome</keyword>
<evidence type="ECO:0000256" key="1">
    <source>
        <dbReference type="ARBA" id="ARBA00022490"/>
    </source>
</evidence>
<evidence type="ECO:0000256" key="3">
    <source>
        <dbReference type="ARBA" id="ARBA00022603"/>
    </source>
</evidence>
<dbReference type="RefSeq" id="WP_073340367.1">
    <property type="nucleotide sequence ID" value="NZ_FQXM01000029.1"/>
</dbReference>
<keyword evidence="3 6" id="KW-0489">Methyltransferase</keyword>
<dbReference type="SUPFAM" id="SSF53335">
    <property type="entry name" value="S-adenosyl-L-methionine-dependent methyltransferases"/>
    <property type="match status" value="1"/>
</dbReference>
<comment type="caution">
    <text evidence="6">Lacks conserved residue(s) required for the propagation of feature annotation.</text>
</comment>
<evidence type="ECO:0000256" key="5">
    <source>
        <dbReference type="ARBA" id="ARBA00022691"/>
    </source>
</evidence>